<keyword evidence="3" id="KW-0804">Transcription</keyword>
<dbReference type="InterPro" id="IPR011333">
    <property type="entry name" value="SKP1/BTB/POZ_sf"/>
</dbReference>
<evidence type="ECO:0000313" key="10">
    <source>
        <dbReference type="RefSeq" id="XP_031427584.1"/>
    </source>
</evidence>
<evidence type="ECO:0000259" key="6">
    <source>
        <dbReference type="PROSITE" id="PS50097"/>
    </source>
</evidence>
<dbReference type="SMART" id="SM00338">
    <property type="entry name" value="BRLZ"/>
    <property type="match status" value="1"/>
</dbReference>
<evidence type="ECO:0000256" key="5">
    <source>
        <dbReference type="SAM" id="MobiDB-lite"/>
    </source>
</evidence>
<dbReference type="RefSeq" id="XP_031427584.1">
    <property type="nucleotide sequence ID" value="XM_031571724.2"/>
</dbReference>
<dbReference type="SMART" id="SM00225">
    <property type="entry name" value="BTB"/>
    <property type="match status" value="1"/>
</dbReference>
<sequence>MPVDSSRSSVFTYQSAVHSDHVLRCLDEQRLRDMLCDVTVVVESRSFRAHRSVLASCSDYFSARFSSHGEAGVVISLPDEVTVEGFEPLLQFAYTTKLLFTKENILEIRSCVSVLGFKNLDNSCFDFLIPKFFDNTKNATTPPRKTCCRMKKKCPKPAKDSFASNTDSDVDTYKPISPATLDEEEQQTGTASRLLDHPQQSCDDASLDVNTQTDYSLLCKYRKFQMACLEACGPEMASMSPATAEDSCSLSCMPHTKDSEEPTSSKHFPVTEGFDFLASSSSQTKPPPSQGSKASCCGQTCGLSCGESVGSKKVKIEDGAEELLETSSVEEQKPELKNVSGDGEKLVLVESHTPGPSCSDWQRDTESEQTGAERSSIEQEVAEHLAKGFWSETWPSKPSAPLHWLKQLDQGINDRDCPFLRDLGAVGARVPDGEEASRAQGSPDVSSQNSGEDSDSLDTEGDSEFYNSEKACELPFSVERIASLSRNDFQQMLKIQCLTREQLDFVHDVRRRSKNRIAARRCRKRKLDCIHNLECEIEKLRTEKHKLTTERDRLDQQRLKTWQRFSGLYEKVCCEAALRPEQLQVLAKYSPSACPLFALLSPLKSTSAQPQVLSEAQDPAAMACALGLSQAGSCGEPSMSFPMDAVLGGGQTTPQALVPLGPTPTPTFSGGSLTSSTEGIGAGALTSMRPEPVSKLITYK</sequence>
<dbReference type="RefSeq" id="XP_031427585.1">
    <property type="nucleotide sequence ID" value="XM_031571725.2"/>
</dbReference>
<dbReference type="InterPro" id="IPR004827">
    <property type="entry name" value="bZIP"/>
</dbReference>
<dbReference type="GeneTree" id="ENSGT00940000158923"/>
<dbReference type="KEGG" id="char:105907436"/>
<name>A0A6P8FMX3_CLUHA</name>
<dbReference type="PANTHER" id="PTHR46105">
    <property type="entry name" value="AGAP004733-PA"/>
    <property type="match status" value="1"/>
</dbReference>
<dbReference type="FunFam" id="3.30.710.10:FF:000033">
    <property type="entry name" value="transcription regulator protein BACH2 isoform X1"/>
    <property type="match status" value="1"/>
</dbReference>
<evidence type="ECO:0000256" key="1">
    <source>
        <dbReference type="ARBA" id="ARBA00023015"/>
    </source>
</evidence>
<dbReference type="CTD" id="553688"/>
<dbReference type="SUPFAM" id="SSF54695">
    <property type="entry name" value="POZ domain"/>
    <property type="match status" value="1"/>
</dbReference>
<dbReference type="PROSITE" id="PS50097">
    <property type="entry name" value="BTB"/>
    <property type="match status" value="1"/>
</dbReference>
<dbReference type="OrthoDB" id="6365358at2759"/>
<dbReference type="PROSITE" id="PS00036">
    <property type="entry name" value="BZIP_BASIC"/>
    <property type="match status" value="1"/>
</dbReference>
<gene>
    <name evidence="9 10 11" type="primary">bach1b</name>
</gene>
<dbReference type="AlphaFoldDB" id="A0A6P8FMX3"/>
<keyword evidence="1" id="KW-0805">Transcription regulation</keyword>
<accession>A0A6P8FMX3</accession>
<dbReference type="Proteomes" id="UP000515152">
    <property type="component" value="Chromosome 8"/>
</dbReference>
<evidence type="ECO:0000313" key="8">
    <source>
        <dbReference type="Proteomes" id="UP000515152"/>
    </source>
</evidence>
<feature type="compositionally biased region" description="Acidic residues" evidence="5">
    <location>
        <begin position="452"/>
        <end position="462"/>
    </location>
</feature>
<feature type="compositionally biased region" description="Basic and acidic residues" evidence="5">
    <location>
        <begin position="330"/>
        <end position="347"/>
    </location>
</feature>
<reference evidence="9 10" key="1">
    <citation type="submission" date="2025-04" db="UniProtKB">
        <authorList>
            <consortium name="RefSeq"/>
        </authorList>
    </citation>
    <scope>IDENTIFICATION</scope>
</reference>
<dbReference type="InterPro" id="IPR004826">
    <property type="entry name" value="bZIP_Maf"/>
</dbReference>
<dbReference type="GO" id="GO:0000981">
    <property type="term" value="F:DNA-binding transcription factor activity, RNA polymerase II-specific"/>
    <property type="evidence" value="ECO:0007669"/>
    <property type="project" value="TreeGrafter"/>
</dbReference>
<proteinExistence type="predicted"/>
<keyword evidence="2" id="KW-0238">DNA-binding</keyword>
<feature type="coiled-coil region" evidence="4">
    <location>
        <begin position="523"/>
        <end position="557"/>
    </location>
</feature>
<keyword evidence="8" id="KW-1185">Reference proteome</keyword>
<evidence type="ECO:0000313" key="11">
    <source>
        <dbReference type="RefSeq" id="XP_031427585.1"/>
    </source>
</evidence>
<dbReference type="Pfam" id="PF00651">
    <property type="entry name" value="BTB"/>
    <property type="match status" value="1"/>
</dbReference>
<evidence type="ECO:0000256" key="2">
    <source>
        <dbReference type="ARBA" id="ARBA00023125"/>
    </source>
</evidence>
<feature type="region of interest" description="Disordered" evidence="5">
    <location>
        <begin position="324"/>
        <end position="380"/>
    </location>
</feature>
<dbReference type="InterPro" id="IPR008917">
    <property type="entry name" value="TF_DNA-bd_sf"/>
</dbReference>
<dbReference type="Pfam" id="PF03131">
    <property type="entry name" value="bZIP_Maf"/>
    <property type="match status" value="1"/>
</dbReference>
<dbReference type="InterPro" id="IPR000210">
    <property type="entry name" value="BTB/POZ_dom"/>
</dbReference>
<dbReference type="SUPFAM" id="SSF47454">
    <property type="entry name" value="A DNA-binding domain in eukaryotic transcription factors"/>
    <property type="match status" value="1"/>
</dbReference>
<protein>
    <submittedName>
        <fullName evidence="9 10">Transcription regulator protein BACH1b</fullName>
    </submittedName>
</protein>
<feature type="compositionally biased region" description="Polar residues" evidence="5">
    <location>
        <begin position="439"/>
        <end position="451"/>
    </location>
</feature>
<evidence type="ECO:0000313" key="9">
    <source>
        <dbReference type="RefSeq" id="XP_012691211.2"/>
    </source>
</evidence>
<feature type="region of interest" description="Disordered" evidence="5">
    <location>
        <begin position="430"/>
        <end position="462"/>
    </location>
</feature>
<dbReference type="Gene3D" id="1.10.880.10">
    <property type="entry name" value="Transcription factor, Skn-1-like, DNA-binding domain"/>
    <property type="match status" value="1"/>
</dbReference>
<organism evidence="8 10">
    <name type="scientific">Clupea harengus</name>
    <name type="common">Atlantic herring</name>
    <dbReference type="NCBI Taxonomy" id="7950"/>
    <lineage>
        <taxon>Eukaryota</taxon>
        <taxon>Metazoa</taxon>
        <taxon>Chordata</taxon>
        <taxon>Craniata</taxon>
        <taxon>Vertebrata</taxon>
        <taxon>Euteleostomi</taxon>
        <taxon>Actinopterygii</taxon>
        <taxon>Neopterygii</taxon>
        <taxon>Teleostei</taxon>
        <taxon>Clupei</taxon>
        <taxon>Clupeiformes</taxon>
        <taxon>Clupeoidei</taxon>
        <taxon>Clupeidae</taxon>
        <taxon>Clupea</taxon>
    </lineage>
</organism>
<feature type="domain" description="BTB" evidence="6">
    <location>
        <begin position="36"/>
        <end position="102"/>
    </location>
</feature>
<feature type="domain" description="BZIP" evidence="7">
    <location>
        <begin position="510"/>
        <end position="557"/>
    </location>
</feature>
<feature type="compositionally biased region" description="Polar residues" evidence="5">
    <location>
        <begin position="666"/>
        <end position="678"/>
    </location>
</feature>
<feature type="region of interest" description="Disordered" evidence="5">
    <location>
        <begin position="661"/>
        <end position="686"/>
    </location>
</feature>
<evidence type="ECO:0000256" key="4">
    <source>
        <dbReference type="SAM" id="Coils"/>
    </source>
</evidence>
<dbReference type="Gene3D" id="3.30.710.10">
    <property type="entry name" value="Potassium Channel Kv1.1, Chain A"/>
    <property type="match status" value="1"/>
</dbReference>
<evidence type="ECO:0000256" key="3">
    <source>
        <dbReference type="ARBA" id="ARBA00023163"/>
    </source>
</evidence>
<dbReference type="PROSITE" id="PS50217">
    <property type="entry name" value="BZIP"/>
    <property type="match status" value="1"/>
</dbReference>
<dbReference type="GeneID" id="105907436"/>
<dbReference type="GO" id="GO:0000978">
    <property type="term" value="F:RNA polymerase II cis-regulatory region sequence-specific DNA binding"/>
    <property type="evidence" value="ECO:0007669"/>
    <property type="project" value="TreeGrafter"/>
</dbReference>
<evidence type="ECO:0000259" key="7">
    <source>
        <dbReference type="PROSITE" id="PS50217"/>
    </source>
</evidence>
<dbReference type="RefSeq" id="XP_012691211.2">
    <property type="nucleotide sequence ID" value="XM_012835757.3"/>
</dbReference>
<feature type="region of interest" description="Disordered" evidence="5">
    <location>
        <begin position="153"/>
        <end position="197"/>
    </location>
</feature>
<keyword evidence="4" id="KW-0175">Coiled coil</keyword>
<dbReference type="PANTHER" id="PTHR46105:SF23">
    <property type="entry name" value="TRANSCRIPTION REGULATOR PROTEIN BACH1"/>
    <property type="match status" value="1"/>
</dbReference>
<dbReference type="InterPro" id="IPR050457">
    <property type="entry name" value="ZnFinger_BTB_dom_contain"/>
</dbReference>